<dbReference type="InterPro" id="IPR013087">
    <property type="entry name" value="Znf_C2H2_type"/>
</dbReference>
<dbReference type="PROSITE" id="PS50805">
    <property type="entry name" value="KRAB"/>
    <property type="match status" value="1"/>
</dbReference>
<feature type="domain" description="C2H2-type" evidence="10">
    <location>
        <begin position="393"/>
        <end position="420"/>
    </location>
</feature>
<dbReference type="Proteomes" id="UP000001811">
    <property type="component" value="Chromosome 5"/>
</dbReference>
<dbReference type="InterPro" id="IPR036236">
    <property type="entry name" value="Znf_C2H2_sf"/>
</dbReference>
<keyword evidence="5 9" id="KW-0863">Zinc-finger</keyword>
<dbReference type="PANTHER" id="PTHR23226">
    <property type="entry name" value="ZINC FINGER AND SCAN DOMAIN-CONTAINING"/>
    <property type="match status" value="1"/>
</dbReference>
<dbReference type="PANTHER" id="PTHR23226:SF412">
    <property type="entry name" value="ZINC FINGER PROTEIN 983"/>
    <property type="match status" value="1"/>
</dbReference>
<dbReference type="EMBL" id="AAGW02068247">
    <property type="status" value="NOT_ANNOTATED_CDS"/>
    <property type="molecule type" value="Genomic_DNA"/>
</dbReference>
<dbReference type="Gene3D" id="3.30.160.60">
    <property type="entry name" value="Classic Zinc Finger"/>
    <property type="match status" value="10"/>
</dbReference>
<reference evidence="12 13" key="1">
    <citation type="journal article" date="2011" name="Nature">
        <title>A high-resolution map of human evolutionary constraint using 29 mammals.</title>
        <authorList>
            <person name="Lindblad-Toh K."/>
            <person name="Garber M."/>
            <person name="Zuk O."/>
            <person name="Lin M.F."/>
            <person name="Parker B.J."/>
            <person name="Washietl S."/>
            <person name="Kheradpour P."/>
            <person name="Ernst J."/>
            <person name="Jordan G."/>
            <person name="Mauceli E."/>
            <person name="Ward L.D."/>
            <person name="Lowe C.B."/>
            <person name="Holloway A.K."/>
            <person name="Clamp M."/>
            <person name="Gnerre S."/>
            <person name="Alfoldi J."/>
            <person name="Beal K."/>
            <person name="Chang J."/>
            <person name="Clawson H."/>
            <person name="Cuff J."/>
            <person name="Di Palma F."/>
            <person name="Fitzgerald S."/>
            <person name="Flicek P."/>
            <person name="Guttman M."/>
            <person name="Hubisz M.J."/>
            <person name="Jaffe D.B."/>
            <person name="Jungreis I."/>
            <person name="Kent W.J."/>
            <person name="Kostka D."/>
            <person name="Lara M."/>
            <person name="Martins A.L."/>
            <person name="Massingham T."/>
            <person name="Moltke I."/>
            <person name="Raney B.J."/>
            <person name="Rasmussen M.D."/>
            <person name="Robinson J."/>
            <person name="Stark A."/>
            <person name="Vilella A.J."/>
            <person name="Wen J."/>
            <person name="Xie X."/>
            <person name="Zody M.C."/>
            <person name="Baldwin J."/>
            <person name="Bloom T."/>
            <person name="Chin C.W."/>
            <person name="Heiman D."/>
            <person name="Nicol R."/>
            <person name="Nusbaum C."/>
            <person name="Young S."/>
            <person name="Wilkinson J."/>
            <person name="Worley K.C."/>
            <person name="Kovar C.L."/>
            <person name="Muzny D.M."/>
            <person name="Gibbs R.A."/>
            <person name="Cree A."/>
            <person name="Dihn H.H."/>
            <person name="Fowler G."/>
            <person name="Jhangiani S."/>
            <person name="Joshi V."/>
            <person name="Lee S."/>
            <person name="Lewis L.R."/>
            <person name="Nazareth L.V."/>
            <person name="Okwuonu G."/>
            <person name="Santibanez J."/>
            <person name="Warren W.C."/>
            <person name="Mardis E.R."/>
            <person name="Weinstock G.M."/>
            <person name="Wilson R.K."/>
            <person name="Delehaunty K."/>
            <person name="Dooling D."/>
            <person name="Fronik C."/>
            <person name="Fulton L."/>
            <person name="Fulton B."/>
            <person name="Graves T."/>
            <person name="Minx P."/>
            <person name="Sodergren E."/>
            <person name="Birney E."/>
            <person name="Margulies E.H."/>
            <person name="Herrero J."/>
            <person name="Green E.D."/>
            <person name="Haussler D."/>
            <person name="Siepel A."/>
            <person name="Goldman N."/>
            <person name="Pollard K.S."/>
            <person name="Pedersen J.S."/>
            <person name="Lander E.S."/>
            <person name="Kellis M."/>
        </authorList>
    </citation>
    <scope>NUCLEOTIDE SEQUENCE [LARGE SCALE GENOMIC DNA]</scope>
    <source>
        <strain evidence="12 13">Thorbecke inbred</strain>
    </source>
</reference>
<keyword evidence="8" id="KW-0539">Nucleus</keyword>
<protein>
    <submittedName>
        <fullName evidence="12">Uncharacterized protein</fullName>
    </submittedName>
</protein>
<keyword evidence="4" id="KW-0677">Repeat</keyword>
<evidence type="ECO:0000313" key="13">
    <source>
        <dbReference type="Proteomes" id="UP000001811"/>
    </source>
</evidence>
<evidence type="ECO:0000256" key="4">
    <source>
        <dbReference type="ARBA" id="ARBA00022737"/>
    </source>
</evidence>
<dbReference type="SUPFAM" id="SSF109640">
    <property type="entry name" value="KRAB domain (Kruppel-associated box)"/>
    <property type="match status" value="1"/>
</dbReference>
<comment type="similarity">
    <text evidence="2">Belongs to the krueppel C2H2-type zinc-finger protein family.</text>
</comment>
<evidence type="ECO:0000256" key="2">
    <source>
        <dbReference type="ARBA" id="ARBA00006991"/>
    </source>
</evidence>
<evidence type="ECO:0000256" key="1">
    <source>
        <dbReference type="ARBA" id="ARBA00004123"/>
    </source>
</evidence>
<feature type="domain" description="C2H2-type" evidence="10">
    <location>
        <begin position="477"/>
        <end position="504"/>
    </location>
</feature>
<dbReference type="Pfam" id="PF13465">
    <property type="entry name" value="zf-H2C2_2"/>
    <property type="match status" value="1"/>
</dbReference>
<evidence type="ECO:0000259" key="11">
    <source>
        <dbReference type="PROSITE" id="PS50805"/>
    </source>
</evidence>
<feature type="domain" description="C2H2-type" evidence="10">
    <location>
        <begin position="279"/>
        <end position="308"/>
    </location>
</feature>
<feature type="domain" description="C2H2-type" evidence="10">
    <location>
        <begin position="449"/>
        <end position="476"/>
    </location>
</feature>
<evidence type="ECO:0000256" key="3">
    <source>
        <dbReference type="ARBA" id="ARBA00022723"/>
    </source>
</evidence>
<evidence type="ECO:0000259" key="10">
    <source>
        <dbReference type="PROSITE" id="PS50157"/>
    </source>
</evidence>
<dbReference type="SMART" id="SM00355">
    <property type="entry name" value="ZnF_C2H2"/>
    <property type="match status" value="10"/>
</dbReference>
<evidence type="ECO:0000256" key="5">
    <source>
        <dbReference type="ARBA" id="ARBA00022771"/>
    </source>
</evidence>
<dbReference type="InterPro" id="IPR001909">
    <property type="entry name" value="KRAB"/>
</dbReference>
<comment type="subcellular location">
    <subcellularLocation>
        <location evidence="1">Nucleus</location>
    </subcellularLocation>
</comment>
<keyword evidence="7" id="KW-0238">DNA-binding</keyword>
<dbReference type="InterPro" id="IPR036051">
    <property type="entry name" value="KRAB_dom_sf"/>
</dbReference>
<dbReference type="GO" id="GO:0008270">
    <property type="term" value="F:zinc ion binding"/>
    <property type="evidence" value="ECO:0007669"/>
    <property type="project" value="UniProtKB-KW"/>
</dbReference>
<dbReference type="GO" id="GO:0000978">
    <property type="term" value="F:RNA polymerase II cis-regulatory region sequence-specific DNA binding"/>
    <property type="evidence" value="ECO:0007669"/>
    <property type="project" value="TreeGrafter"/>
</dbReference>
<dbReference type="Bgee" id="ENSOCUG00000029740">
    <property type="expression patterns" value="Expressed in upper lobe of left lung and 16 other cell types or tissues"/>
</dbReference>
<dbReference type="FunFam" id="3.30.160.60:FF:000348">
    <property type="entry name" value="zinc finger protein 260"/>
    <property type="match status" value="1"/>
</dbReference>
<evidence type="ECO:0000313" key="12">
    <source>
        <dbReference type="Ensembl" id="ENSOCUP00000035127.1"/>
    </source>
</evidence>
<dbReference type="GeneTree" id="ENSGT00940000164604"/>
<feature type="domain" description="KRAB" evidence="11">
    <location>
        <begin position="45"/>
        <end position="116"/>
    </location>
</feature>
<dbReference type="InParanoid" id="A0A5F9CNL7"/>
<dbReference type="Gene3D" id="6.10.140.140">
    <property type="match status" value="1"/>
</dbReference>
<keyword evidence="13" id="KW-1185">Reference proteome</keyword>
<dbReference type="PROSITE" id="PS50157">
    <property type="entry name" value="ZINC_FINGER_C2H2_2"/>
    <property type="match status" value="10"/>
</dbReference>
<reference evidence="12" key="2">
    <citation type="submission" date="2025-08" db="UniProtKB">
        <authorList>
            <consortium name="Ensembl"/>
        </authorList>
    </citation>
    <scope>IDENTIFICATION</scope>
    <source>
        <strain evidence="12">Thorbecke</strain>
    </source>
</reference>
<accession>A0A5F9CNL7</accession>
<dbReference type="AlphaFoldDB" id="A0A5F9CNL7"/>
<reference evidence="12" key="3">
    <citation type="submission" date="2025-09" db="UniProtKB">
        <authorList>
            <consortium name="Ensembl"/>
        </authorList>
    </citation>
    <scope>IDENTIFICATION</scope>
    <source>
        <strain evidence="12">Thorbecke</strain>
    </source>
</reference>
<dbReference type="Ensembl" id="ENSOCUT00000041906.1">
    <property type="protein sequence ID" value="ENSOCUP00000035127.1"/>
    <property type="gene ID" value="ENSOCUG00000029740.2"/>
</dbReference>
<dbReference type="FunFam" id="3.30.160.60:FF:000800">
    <property type="entry name" value="zinc finger protein 181 isoform X2"/>
    <property type="match status" value="1"/>
</dbReference>
<feature type="domain" description="C2H2-type" evidence="10">
    <location>
        <begin position="533"/>
        <end position="560"/>
    </location>
</feature>
<dbReference type="SMART" id="SM00349">
    <property type="entry name" value="KRAB"/>
    <property type="match status" value="1"/>
</dbReference>
<evidence type="ECO:0000256" key="9">
    <source>
        <dbReference type="PROSITE-ProRule" id="PRU00042"/>
    </source>
</evidence>
<dbReference type="GO" id="GO:0000981">
    <property type="term" value="F:DNA-binding transcription factor activity, RNA polymerase II-specific"/>
    <property type="evidence" value="ECO:0007669"/>
    <property type="project" value="TreeGrafter"/>
</dbReference>
<dbReference type="FunFam" id="3.30.160.60:FF:000737">
    <property type="entry name" value="Zinc finger protein 565"/>
    <property type="match status" value="2"/>
</dbReference>
<name>A0A5F9CNL7_RABIT</name>
<feature type="domain" description="C2H2-type" evidence="10">
    <location>
        <begin position="309"/>
        <end position="336"/>
    </location>
</feature>
<evidence type="ECO:0000256" key="7">
    <source>
        <dbReference type="ARBA" id="ARBA00023125"/>
    </source>
</evidence>
<sequence>MDIVDAKTTFEVRPVQDESLTLWRASYKCTSQASWRNGIKILELVMFSDVAIEFSEEEWECLGPAQRDLYRDVMLENYGNFVSLGLAISKPSVISLLEQGKEPWMAEKAEWYPELPSRYETEELSLNNDIFEKAPLKWKVMESSCLEESGFGNGWEYEGLPETQPEIKEEILEHVIEPFEDTEETSTEFVQPAPFGLSQILQTGEKLYECKLCENLTQYVRIYNNDKLTERCGNNFMFYADNMKHEQSVPGVKYEEFQECNRDFAYDFQLTQYQLISNYASDYQLCGDTFGSHSYLAQHSGIHLGDKPYECDECGKAFICFSTLIQHKRIHTNEKPYECLECRKTFRQSANLTRHQRVHTGEKPYECNECGKAFTWLSNLNKHQRIHKGEKPYECKDCEKAFLCYSTYIQHQRTHTDEKPYECQECRKAFRQRGHLTQHQRIHTGEKPYECKECGKAFACVSYVNRHQRIHTGEKPYECKECKKSFIDCSTLIQHQRIHTGEKPFECQACRKAFRQRAHLTQHQRIHTGERPYKCKDCGKAFTSVSQVKKHQRIHILSYPFK</sequence>
<dbReference type="SUPFAM" id="SSF57667">
    <property type="entry name" value="beta-beta-alpha zinc fingers"/>
    <property type="match status" value="5"/>
</dbReference>
<dbReference type="FunFam" id="3.30.160.60:FF:002254">
    <property type="entry name" value="Zinc finger protein 540"/>
    <property type="match status" value="1"/>
</dbReference>
<feature type="domain" description="C2H2-type" evidence="10">
    <location>
        <begin position="505"/>
        <end position="532"/>
    </location>
</feature>
<dbReference type="FunFam" id="3.30.160.60:FF:000338">
    <property type="entry name" value="zinc finger protein 383"/>
    <property type="match status" value="1"/>
</dbReference>
<dbReference type="Pfam" id="PF00096">
    <property type="entry name" value="zf-C2H2"/>
    <property type="match status" value="6"/>
</dbReference>
<dbReference type="FunFam" id="3.30.160.60:FF:001498">
    <property type="entry name" value="Zinc finger protein 404"/>
    <property type="match status" value="1"/>
</dbReference>
<dbReference type="Pfam" id="PF01352">
    <property type="entry name" value="KRAB"/>
    <property type="match status" value="1"/>
</dbReference>
<dbReference type="FunFam" id="3.30.160.60:FF:001270">
    <property type="entry name" value="zinc finger protein 583 isoform X1"/>
    <property type="match status" value="1"/>
</dbReference>
<organism evidence="12 13">
    <name type="scientific">Oryctolagus cuniculus</name>
    <name type="common">Rabbit</name>
    <dbReference type="NCBI Taxonomy" id="9986"/>
    <lineage>
        <taxon>Eukaryota</taxon>
        <taxon>Metazoa</taxon>
        <taxon>Chordata</taxon>
        <taxon>Craniata</taxon>
        <taxon>Vertebrata</taxon>
        <taxon>Euteleostomi</taxon>
        <taxon>Mammalia</taxon>
        <taxon>Eutheria</taxon>
        <taxon>Euarchontoglires</taxon>
        <taxon>Glires</taxon>
        <taxon>Lagomorpha</taxon>
        <taxon>Leporidae</taxon>
        <taxon>Oryctolagus</taxon>
    </lineage>
</organism>
<feature type="domain" description="C2H2-type" evidence="10">
    <location>
        <begin position="365"/>
        <end position="392"/>
    </location>
</feature>
<evidence type="ECO:0000256" key="6">
    <source>
        <dbReference type="ARBA" id="ARBA00022833"/>
    </source>
</evidence>
<dbReference type="PROSITE" id="PS00028">
    <property type="entry name" value="ZINC_FINGER_C2H2_1"/>
    <property type="match status" value="9"/>
</dbReference>
<dbReference type="FunFam" id="3.30.160.60:FF:000638">
    <property type="entry name" value="Zinc finger protein 184"/>
    <property type="match status" value="1"/>
</dbReference>
<evidence type="ECO:0000256" key="8">
    <source>
        <dbReference type="ARBA" id="ARBA00023242"/>
    </source>
</evidence>
<proteinExistence type="inferred from homology"/>
<dbReference type="GO" id="GO:0005654">
    <property type="term" value="C:nucleoplasm"/>
    <property type="evidence" value="ECO:0007669"/>
    <property type="project" value="UniProtKB-ARBA"/>
</dbReference>
<dbReference type="SMR" id="A0A5F9CNL7"/>
<keyword evidence="3" id="KW-0479">Metal-binding</keyword>
<dbReference type="CDD" id="cd07765">
    <property type="entry name" value="KRAB_A-box"/>
    <property type="match status" value="1"/>
</dbReference>
<keyword evidence="6" id="KW-0862">Zinc</keyword>
<feature type="domain" description="C2H2-type" evidence="10">
    <location>
        <begin position="337"/>
        <end position="364"/>
    </location>
</feature>
<feature type="domain" description="C2H2-type" evidence="10">
    <location>
        <begin position="421"/>
        <end position="448"/>
    </location>
</feature>
<dbReference type="EMBL" id="AAGW02068248">
    <property type="status" value="NOT_ANNOTATED_CDS"/>
    <property type="molecule type" value="Genomic_DNA"/>
</dbReference>